<dbReference type="RefSeq" id="XP_029343181.1">
    <property type="nucleotide sequence ID" value="XM_029487321.1"/>
</dbReference>
<dbReference type="Proteomes" id="UP000007819">
    <property type="component" value="Chromosome X"/>
</dbReference>
<proteinExistence type="predicted"/>
<evidence type="ECO:0000313" key="2">
    <source>
        <dbReference type="Proteomes" id="UP000007819"/>
    </source>
</evidence>
<accession>A0A8R2NPB0</accession>
<dbReference type="RefSeq" id="XP_029343180.1">
    <property type="nucleotide sequence ID" value="XM_029487320.1"/>
</dbReference>
<dbReference type="AlphaFoldDB" id="A0A8R2NPB0"/>
<sequence length="118" mass="13670">MIKMVTYELRNKSGVLLSKSVDIVNNIQIKLEECKCEMAKLILDKFNKVITKNKGWENIKKINQVLIGETTIDEDLSSSNLNLDNYLCTKYALITSVDVERSFSMFKNILSPNRKRFF</sequence>
<reference evidence="1" key="2">
    <citation type="submission" date="2022-06" db="UniProtKB">
        <authorList>
            <consortium name="EnsemblMetazoa"/>
        </authorList>
    </citation>
    <scope>IDENTIFICATION</scope>
</reference>
<dbReference type="EnsemblMetazoa" id="XM_029487321.1">
    <property type="protein sequence ID" value="XP_029343181.1"/>
    <property type="gene ID" value="LOC115033737"/>
</dbReference>
<evidence type="ECO:0008006" key="3">
    <source>
        <dbReference type="Google" id="ProtNLM"/>
    </source>
</evidence>
<evidence type="ECO:0000313" key="1">
    <source>
        <dbReference type="EnsemblMetazoa" id="XP_029343181.1"/>
    </source>
</evidence>
<dbReference type="EnsemblMetazoa" id="XM_029487320.1">
    <property type="protein sequence ID" value="XP_029343180.1"/>
    <property type="gene ID" value="LOC115033737"/>
</dbReference>
<keyword evidence="2" id="KW-1185">Reference proteome</keyword>
<reference evidence="2" key="1">
    <citation type="submission" date="2010-06" db="EMBL/GenBank/DDBJ databases">
        <authorList>
            <person name="Jiang H."/>
            <person name="Abraham K."/>
            <person name="Ali S."/>
            <person name="Alsbrooks S.L."/>
            <person name="Anim B.N."/>
            <person name="Anosike U.S."/>
            <person name="Attaway T."/>
            <person name="Bandaranaike D.P."/>
            <person name="Battles P.K."/>
            <person name="Bell S.N."/>
            <person name="Bell A.V."/>
            <person name="Beltran B."/>
            <person name="Bickham C."/>
            <person name="Bustamante Y."/>
            <person name="Caleb T."/>
            <person name="Canada A."/>
            <person name="Cardenas V."/>
            <person name="Carter K."/>
            <person name="Chacko J."/>
            <person name="Chandrabose M.N."/>
            <person name="Chavez D."/>
            <person name="Chavez A."/>
            <person name="Chen L."/>
            <person name="Chu H.-S."/>
            <person name="Claassen K.J."/>
            <person name="Cockrell R."/>
            <person name="Collins M."/>
            <person name="Cooper J.A."/>
            <person name="Cree A."/>
            <person name="Curry S.M."/>
            <person name="Da Y."/>
            <person name="Dao M.D."/>
            <person name="Das B."/>
            <person name="Davila M.-L."/>
            <person name="Davy-Carroll L."/>
            <person name="Denson S."/>
            <person name="Dinh H."/>
            <person name="Ebong V.E."/>
            <person name="Edwards J.R."/>
            <person name="Egan A."/>
            <person name="El-Daye J."/>
            <person name="Escobedo L."/>
            <person name="Fernandez S."/>
            <person name="Fernando P.R."/>
            <person name="Flagg N."/>
            <person name="Forbes L.D."/>
            <person name="Fowler R.G."/>
            <person name="Fu Q."/>
            <person name="Gabisi R.A."/>
            <person name="Ganer J."/>
            <person name="Garbino Pronczuk A."/>
            <person name="Garcia R.M."/>
            <person name="Garner T."/>
            <person name="Garrett T.E."/>
            <person name="Gonzalez D.A."/>
            <person name="Hamid H."/>
            <person name="Hawkins E.S."/>
            <person name="Hirani K."/>
            <person name="Hogues M.E."/>
            <person name="Hollins B."/>
            <person name="Hsiao C.-H."/>
            <person name="Jabil R."/>
            <person name="James M.L."/>
            <person name="Jhangiani S.N."/>
            <person name="Johnson B."/>
            <person name="Johnson Q."/>
            <person name="Joshi V."/>
            <person name="Kalu J.B."/>
            <person name="Kam C."/>
            <person name="Kashfia A."/>
            <person name="Keebler J."/>
            <person name="Kisamo H."/>
            <person name="Kovar C.L."/>
            <person name="Lago L.A."/>
            <person name="Lai C.-Y."/>
            <person name="Laidlaw J."/>
            <person name="Lara F."/>
            <person name="Le T.-K."/>
            <person name="Lee S.L."/>
            <person name="Legall F.H."/>
            <person name="Lemon S.J."/>
            <person name="Lewis L.R."/>
            <person name="Li B."/>
            <person name="Liu Y."/>
            <person name="Liu Y.-S."/>
            <person name="Lopez J."/>
            <person name="Lozado R.J."/>
            <person name="Lu J."/>
            <person name="Madu R.C."/>
            <person name="Maheshwari M."/>
            <person name="Maheshwari R."/>
            <person name="Malloy K."/>
            <person name="Martinez E."/>
            <person name="Mathew T."/>
            <person name="Mercado I.C."/>
            <person name="Mercado C."/>
            <person name="Meyer B."/>
            <person name="Montgomery K."/>
            <person name="Morgan M.B."/>
            <person name="Munidasa M."/>
            <person name="Nazareth L.V."/>
            <person name="Nelson J."/>
            <person name="Ng B.M."/>
            <person name="Nguyen N.B."/>
            <person name="Nguyen P.Q."/>
            <person name="Nguyen T."/>
            <person name="Obregon M."/>
            <person name="Okwuonu G.O."/>
            <person name="Onwere C.G."/>
            <person name="Orozco G."/>
            <person name="Parra A."/>
            <person name="Patel S."/>
            <person name="Patil S."/>
            <person name="Perez A."/>
            <person name="Perez Y."/>
            <person name="Pham C."/>
            <person name="Primus E.L."/>
            <person name="Pu L.-L."/>
            <person name="Puazo M."/>
            <person name="Qin X."/>
            <person name="Quiroz J.B."/>
            <person name="Reese J."/>
            <person name="Richards S."/>
            <person name="Rives C.M."/>
            <person name="Robberts R."/>
            <person name="Ruiz S.J."/>
            <person name="Ruiz M.J."/>
            <person name="Santibanez J."/>
            <person name="Schneider B.W."/>
            <person name="Sisson I."/>
            <person name="Smith M."/>
            <person name="Sodergren E."/>
            <person name="Song X.-Z."/>
            <person name="Song B.B."/>
            <person name="Summersgill H."/>
            <person name="Thelus R."/>
            <person name="Thornton R.D."/>
            <person name="Trejos Z.Y."/>
            <person name="Usmani K."/>
            <person name="Vattathil S."/>
            <person name="Villasana D."/>
            <person name="Walker D.L."/>
            <person name="Wang S."/>
            <person name="Wang K."/>
            <person name="White C.S."/>
            <person name="Williams A.C."/>
            <person name="Williamson J."/>
            <person name="Wilson K."/>
            <person name="Woghiren I.O."/>
            <person name="Woodworth J.R."/>
            <person name="Worley K.C."/>
            <person name="Wright R.A."/>
            <person name="Wu W."/>
            <person name="Young L."/>
            <person name="Zhang L."/>
            <person name="Zhang J."/>
            <person name="Zhu Y."/>
            <person name="Muzny D.M."/>
            <person name="Weinstock G."/>
            <person name="Gibbs R.A."/>
        </authorList>
    </citation>
    <scope>NUCLEOTIDE SEQUENCE [LARGE SCALE GENOMIC DNA]</scope>
    <source>
        <strain evidence="2">LSR1</strain>
    </source>
</reference>
<dbReference type="GeneID" id="115033737"/>
<dbReference type="KEGG" id="api:115033737"/>
<protein>
    <recommendedName>
        <fullName evidence="3">DUF659 domain-containing protein</fullName>
    </recommendedName>
</protein>
<name>A0A8R2NPB0_ACYPI</name>
<dbReference type="OrthoDB" id="10347687at2759"/>
<organism evidence="1 2">
    <name type="scientific">Acyrthosiphon pisum</name>
    <name type="common">Pea aphid</name>
    <dbReference type="NCBI Taxonomy" id="7029"/>
    <lineage>
        <taxon>Eukaryota</taxon>
        <taxon>Metazoa</taxon>
        <taxon>Ecdysozoa</taxon>
        <taxon>Arthropoda</taxon>
        <taxon>Hexapoda</taxon>
        <taxon>Insecta</taxon>
        <taxon>Pterygota</taxon>
        <taxon>Neoptera</taxon>
        <taxon>Paraneoptera</taxon>
        <taxon>Hemiptera</taxon>
        <taxon>Sternorrhyncha</taxon>
        <taxon>Aphidomorpha</taxon>
        <taxon>Aphidoidea</taxon>
        <taxon>Aphididae</taxon>
        <taxon>Macrosiphini</taxon>
        <taxon>Acyrthosiphon</taxon>
    </lineage>
</organism>